<dbReference type="NCBIfam" id="NF004225">
    <property type="entry name" value="PRK05672.1"/>
    <property type="match status" value="1"/>
</dbReference>
<evidence type="ECO:0000313" key="13">
    <source>
        <dbReference type="EMBL" id="CAI8848182.1"/>
    </source>
</evidence>
<dbReference type="InterPro" id="IPR004365">
    <property type="entry name" value="NA-bd_OB_tRNA"/>
</dbReference>
<evidence type="ECO:0000256" key="4">
    <source>
        <dbReference type="ARBA" id="ARBA00022679"/>
    </source>
</evidence>
<dbReference type="InterPro" id="IPR016195">
    <property type="entry name" value="Pol/histidinol_Pase-like"/>
</dbReference>
<dbReference type="InterPro" id="IPR023073">
    <property type="entry name" value="DnaE2"/>
</dbReference>
<dbReference type="Gene3D" id="1.10.10.1600">
    <property type="entry name" value="Bacterial DNA polymerase III alpha subunit, thumb domain"/>
    <property type="match status" value="1"/>
</dbReference>
<dbReference type="Proteomes" id="UP001158598">
    <property type="component" value="Chromosome"/>
</dbReference>
<dbReference type="EMBL" id="OX458332">
    <property type="protein sequence ID" value="CAI8848182.1"/>
    <property type="molecule type" value="Genomic_DNA"/>
</dbReference>
<dbReference type="HAMAP" id="MF_01902">
    <property type="entry name" value="DNApol_error_prone"/>
    <property type="match status" value="1"/>
</dbReference>
<dbReference type="AlphaFoldDB" id="A0AA35Y0Y5"/>
<keyword evidence="8 11" id="KW-0239">DNA-directed DNA polymerase</keyword>
<dbReference type="GO" id="GO:0005737">
    <property type="term" value="C:cytoplasm"/>
    <property type="evidence" value="ECO:0007669"/>
    <property type="project" value="UniProtKB-SubCell"/>
</dbReference>
<organism evidence="13 14">
    <name type="scientific">Methylococcus capsulatus</name>
    <dbReference type="NCBI Taxonomy" id="414"/>
    <lineage>
        <taxon>Bacteria</taxon>
        <taxon>Pseudomonadati</taxon>
        <taxon>Pseudomonadota</taxon>
        <taxon>Gammaproteobacteria</taxon>
        <taxon>Methylococcales</taxon>
        <taxon>Methylococcaceae</taxon>
        <taxon>Methylococcus</taxon>
    </lineage>
</organism>
<dbReference type="GO" id="GO:0009432">
    <property type="term" value="P:SOS response"/>
    <property type="evidence" value="ECO:0007669"/>
    <property type="project" value="UniProtKB-ARBA"/>
</dbReference>
<dbReference type="RefSeq" id="WP_282213283.1">
    <property type="nucleotide sequence ID" value="NZ_OX458332.1"/>
</dbReference>
<keyword evidence="6 11" id="KW-0235">DNA replication</keyword>
<dbReference type="InterPro" id="IPR003141">
    <property type="entry name" value="Pol/His_phosphatase_N"/>
</dbReference>
<dbReference type="GO" id="GO:0006281">
    <property type="term" value="P:DNA repair"/>
    <property type="evidence" value="ECO:0007669"/>
    <property type="project" value="UniProtKB-UniRule"/>
</dbReference>
<evidence type="ECO:0000256" key="3">
    <source>
        <dbReference type="ARBA" id="ARBA00022490"/>
    </source>
</evidence>
<dbReference type="PANTHER" id="PTHR32294">
    <property type="entry name" value="DNA POLYMERASE III SUBUNIT ALPHA"/>
    <property type="match status" value="1"/>
</dbReference>
<dbReference type="GO" id="GO:0003887">
    <property type="term" value="F:DNA-directed DNA polymerase activity"/>
    <property type="evidence" value="ECO:0007669"/>
    <property type="project" value="UniProtKB-UniRule"/>
</dbReference>
<dbReference type="Pfam" id="PF07733">
    <property type="entry name" value="DNA_pol3_alpha"/>
    <property type="match status" value="1"/>
</dbReference>
<dbReference type="GO" id="GO:0003676">
    <property type="term" value="F:nucleic acid binding"/>
    <property type="evidence" value="ECO:0007669"/>
    <property type="project" value="InterPro"/>
</dbReference>
<comment type="function">
    <text evidence="11">DNA polymerase involved in damage-induced mutagenesis and translesion synthesis (TLS). It is not the major replicative DNA polymerase.</text>
</comment>
<comment type="similarity">
    <text evidence="2 11">Belongs to the DNA polymerase type-C family. DnaE2 subfamily.</text>
</comment>
<dbReference type="SUPFAM" id="SSF89550">
    <property type="entry name" value="PHP domain-like"/>
    <property type="match status" value="1"/>
</dbReference>
<comment type="subcellular location">
    <subcellularLocation>
        <location evidence="1 11">Cytoplasm</location>
    </subcellularLocation>
</comment>
<dbReference type="CDD" id="cd07434">
    <property type="entry name" value="PHP_PolIIIA_DnaE2"/>
    <property type="match status" value="1"/>
</dbReference>
<dbReference type="InterPro" id="IPR040982">
    <property type="entry name" value="DNA_pol3_finger"/>
</dbReference>
<evidence type="ECO:0000256" key="8">
    <source>
        <dbReference type="ARBA" id="ARBA00022932"/>
    </source>
</evidence>
<sequence length="1047" mass="116571">MACSAEAVFAELHALSNFSFLRGASHPKELVAEAARLGYAALALTDECSLAGVVRAHAEAKTLGFKLIIGSEFRLEDGPKLVLLAMDRRGYGQLAAFITLGRRAAEKGEYRLLRGQLETHPLDHCIAIWLPEDAPDDETGAWLARLFPARCWIGVELFLSGGDGLRLSVLQALGERLGLPLVACNDVHMHARERQPLQDTLTAIRLGRPLAELGYALFPNGERHLRPIEFLARIYPRALLEESLRIAERCRFSLDELRYEYPAELVPDGYTAIAWLRELTRQGMAERWPEGAPDKVRRQVEHELELIGAMAYEPFFLTVHDVVRFARSRGILCQGRGSAANSAVCYCLGITEVDPARLDLLFERFISRERNEPPDIDVDFEHERREEVIQYIYRKYGRHRAALAASLITFRVRSAVRDVARALGFSPSRIDTLARVLDRHGVAETLPERLAEAGLASENPAVRHLLALVQMLVGFPRHLSQHVGGFVIAAEDLSHWVPVENAAMPERTVIQWDKDDLESLGLLKVDVLSLGMLTAIRKALAYVGEGRGRPFTLADVPPEDPAVYEMLQRADSIGVFQVESRAQMSMLPRLRPQSYYDLVIQIAIVRPGPIQGDMVHPYLTRRAGLEPVSYPSPAVEKVLKRTLGVPIFQEQVMQLAMVAAGFTPGEADRLRRAMAAWHRKGGLEPFEKKLMDGMRERGYEERFARQIYRQIRGFGEYGFPESHSASFALLAYVSAWLKCHHPAAFACALLNSQPMGFYGPSQLIQDARRHGVEVRPIDVNHSGWDCTLEPTEIPNPLSLWERVGVRALQTGSNPALRLGLRLVNGFSSAAAQRLSDARRQGPFQSVQDLATRARLDRRELEALAAADALHGLGGHRHRAFWEAAGVEAPTPLYAEPQFAEAEPLLRKPGEAEDVIADYAAAGASLRRHPLSLLRERLDRRGFRTAEALWQVRNGAIARVAGLVVCRQRPMTANGTTFVTIEDETGQINLIVWPATAQAQRRALLRAHLLAVSGTVQQEEGVLHLVAGRLEDIGKWLGGLVVKSRDFQ</sequence>
<dbReference type="InterPro" id="IPR011708">
    <property type="entry name" value="DNA_pol3_alpha_NTPase_dom"/>
</dbReference>
<dbReference type="Pfam" id="PF02811">
    <property type="entry name" value="PHP"/>
    <property type="match status" value="1"/>
</dbReference>
<dbReference type="InterPro" id="IPR029460">
    <property type="entry name" value="DNAPol_HHH"/>
</dbReference>
<dbReference type="InterPro" id="IPR004013">
    <property type="entry name" value="PHP_dom"/>
</dbReference>
<evidence type="ECO:0000256" key="1">
    <source>
        <dbReference type="ARBA" id="ARBA00004496"/>
    </source>
</evidence>
<evidence type="ECO:0000256" key="11">
    <source>
        <dbReference type="HAMAP-Rule" id="MF_01902"/>
    </source>
</evidence>
<dbReference type="GO" id="GO:0006260">
    <property type="term" value="P:DNA replication"/>
    <property type="evidence" value="ECO:0007669"/>
    <property type="project" value="UniProtKB-KW"/>
</dbReference>
<protein>
    <recommendedName>
        <fullName evidence="11">Error-prone DNA polymerase</fullName>
        <ecNumber evidence="11">2.7.7.7</ecNumber>
    </recommendedName>
</protein>
<dbReference type="InterPro" id="IPR041931">
    <property type="entry name" value="DNA_pol3_alpha_thumb_dom"/>
</dbReference>
<gene>
    <name evidence="13" type="primary">dnaE</name>
    <name evidence="11" type="synonym">dnaE2</name>
    <name evidence="13" type="ORF">MCNOR_2443</name>
</gene>
<dbReference type="InterPro" id="IPR004805">
    <property type="entry name" value="DnaE2/DnaE/PolC"/>
</dbReference>
<evidence type="ECO:0000256" key="7">
    <source>
        <dbReference type="ARBA" id="ARBA00022763"/>
    </source>
</evidence>
<dbReference type="NCBIfam" id="TIGR00594">
    <property type="entry name" value="polc"/>
    <property type="match status" value="1"/>
</dbReference>
<feature type="domain" description="Polymerase/histidinol phosphatase N-terminal" evidence="12">
    <location>
        <begin position="10"/>
        <end position="77"/>
    </location>
</feature>
<keyword evidence="3 11" id="KW-0963">Cytoplasm</keyword>
<evidence type="ECO:0000256" key="5">
    <source>
        <dbReference type="ARBA" id="ARBA00022695"/>
    </source>
</evidence>
<dbReference type="Pfam" id="PF01336">
    <property type="entry name" value="tRNA_anti-codon"/>
    <property type="match status" value="1"/>
</dbReference>
<comment type="catalytic activity">
    <reaction evidence="10 11">
        <text>DNA(n) + a 2'-deoxyribonucleoside 5'-triphosphate = DNA(n+1) + diphosphate</text>
        <dbReference type="Rhea" id="RHEA:22508"/>
        <dbReference type="Rhea" id="RHEA-COMP:17339"/>
        <dbReference type="Rhea" id="RHEA-COMP:17340"/>
        <dbReference type="ChEBI" id="CHEBI:33019"/>
        <dbReference type="ChEBI" id="CHEBI:61560"/>
        <dbReference type="ChEBI" id="CHEBI:173112"/>
        <dbReference type="EC" id="2.7.7.7"/>
    </reaction>
</comment>
<dbReference type="Gene3D" id="1.10.150.870">
    <property type="match status" value="1"/>
</dbReference>
<dbReference type="PANTHER" id="PTHR32294:SF4">
    <property type="entry name" value="ERROR-PRONE DNA POLYMERASE"/>
    <property type="match status" value="1"/>
</dbReference>
<evidence type="ECO:0000256" key="10">
    <source>
        <dbReference type="ARBA" id="ARBA00049244"/>
    </source>
</evidence>
<dbReference type="GO" id="GO:0008408">
    <property type="term" value="F:3'-5' exonuclease activity"/>
    <property type="evidence" value="ECO:0007669"/>
    <property type="project" value="InterPro"/>
</dbReference>
<dbReference type="CDD" id="cd04485">
    <property type="entry name" value="DnaE_OBF"/>
    <property type="match status" value="1"/>
</dbReference>
<name>A0AA35Y0Y5_METCP</name>
<dbReference type="FunFam" id="1.10.150.870:FF:000002">
    <property type="entry name" value="Error-prone DNA polymerase"/>
    <property type="match status" value="1"/>
</dbReference>
<evidence type="ECO:0000259" key="12">
    <source>
        <dbReference type="SMART" id="SM00481"/>
    </source>
</evidence>
<keyword evidence="7 11" id="KW-0227">DNA damage</keyword>
<proteinExistence type="inferred from homology"/>
<evidence type="ECO:0000256" key="6">
    <source>
        <dbReference type="ARBA" id="ARBA00022705"/>
    </source>
</evidence>
<reference evidence="13" key="1">
    <citation type="submission" date="2023-03" db="EMBL/GenBank/DDBJ databases">
        <authorList>
            <person name="Pearce D."/>
        </authorList>
    </citation>
    <scope>NUCLEOTIDE SEQUENCE</scope>
    <source>
        <strain evidence="13">Mc</strain>
    </source>
</reference>
<dbReference type="EC" id="2.7.7.7" evidence="11"/>
<dbReference type="Pfam" id="PF17657">
    <property type="entry name" value="DNA_pol3_finger"/>
    <property type="match status" value="1"/>
</dbReference>
<keyword evidence="5 11" id="KW-0548">Nucleotidyltransferase</keyword>
<dbReference type="Pfam" id="PF14579">
    <property type="entry name" value="HHH_6"/>
    <property type="match status" value="1"/>
</dbReference>
<keyword evidence="9 11" id="KW-0234">DNA repair</keyword>
<evidence type="ECO:0000256" key="2">
    <source>
        <dbReference type="ARBA" id="ARBA00007391"/>
    </source>
</evidence>
<accession>A0AA35Y0Y5</accession>
<evidence type="ECO:0000313" key="14">
    <source>
        <dbReference type="Proteomes" id="UP001158598"/>
    </source>
</evidence>
<dbReference type="Gene3D" id="3.20.20.140">
    <property type="entry name" value="Metal-dependent hydrolases"/>
    <property type="match status" value="1"/>
</dbReference>
<keyword evidence="4 11" id="KW-0808">Transferase</keyword>
<evidence type="ECO:0000256" key="9">
    <source>
        <dbReference type="ARBA" id="ARBA00023204"/>
    </source>
</evidence>
<dbReference type="SMART" id="SM00481">
    <property type="entry name" value="POLIIIAc"/>
    <property type="match status" value="1"/>
</dbReference>